<dbReference type="OrthoDB" id="10267316at2759"/>
<dbReference type="AlphaFoldDB" id="A0A9P1BR37"/>
<name>A0A9P1BR37_9DINO</name>
<evidence type="ECO:0000313" key="4">
    <source>
        <dbReference type="Proteomes" id="UP001152797"/>
    </source>
</evidence>
<reference evidence="3" key="2">
    <citation type="submission" date="2024-04" db="EMBL/GenBank/DDBJ databases">
        <authorList>
            <person name="Chen Y."/>
            <person name="Shah S."/>
            <person name="Dougan E. K."/>
            <person name="Thang M."/>
            <person name="Chan C."/>
        </authorList>
    </citation>
    <scope>NUCLEOTIDE SEQUENCE [LARGE SCALE GENOMIC DNA]</scope>
</reference>
<dbReference type="Proteomes" id="UP001152797">
    <property type="component" value="Unassembled WGS sequence"/>
</dbReference>
<protein>
    <submittedName>
        <fullName evidence="2">Uncharacterized protein</fullName>
    </submittedName>
</protein>
<feature type="non-terminal residue" evidence="2">
    <location>
        <position position="1"/>
    </location>
</feature>
<dbReference type="EMBL" id="CAMXCT010000381">
    <property type="protein sequence ID" value="CAI3978017.1"/>
    <property type="molecule type" value="Genomic_DNA"/>
</dbReference>
<dbReference type="EMBL" id="CAMXCT020000381">
    <property type="protein sequence ID" value="CAL1131392.1"/>
    <property type="molecule type" value="Genomic_DNA"/>
</dbReference>
<feature type="compositionally biased region" description="Basic and acidic residues" evidence="1">
    <location>
        <begin position="288"/>
        <end position="302"/>
    </location>
</feature>
<comment type="caution">
    <text evidence="2">The sequence shown here is derived from an EMBL/GenBank/DDBJ whole genome shotgun (WGS) entry which is preliminary data.</text>
</comment>
<sequence length="506" mass="56873">MPFALCNHDLFPSTLNTSPNTIFGGWDYDPRHAAGHAETSLVALRRPNAVKLVELLKAKKGPLKSGIAATSKRFGALGPYGSMHRKNLSHHGIGLVDSGDQNAYYHEPYDYGYDGYHGYHGYDGYDYGGYGGYDGYDQYGYAEDAYGAPDAYGELGQGPDEAVPMDMPMPEGDTEALKEEQDAENLQQCMARCPVWDPLTAAKPEDLQHASLVVLQRLARPERRLAPSLRSASAAVDAAGRSLERWVRKRQDLARELPKMRKIMMQCKSMQDKQDDEQMETDLQALRSKTEQAHQNAKAKEQEAEEAQESMVMQDVGHMQGKADRWALEQAMQEQDHRDAVENSEVKRAVNGYNQQGANLQQRQMEEAQKEMARMASSTLEIDVPKDAGSAGLADAADSMLSGKFFARPQDWLLGSYSCGYYDEYGRYWEEDWGGYYDTDGTYYKKEDHVEAVDEMMSWKEWFEKCGQIRIPPSIIATRRAASEAYWDFDRSLAVAERAVDNALTS</sequence>
<dbReference type="EMBL" id="CAMXCT030000381">
    <property type="protein sequence ID" value="CAL4765329.1"/>
    <property type="molecule type" value="Genomic_DNA"/>
</dbReference>
<reference evidence="2" key="1">
    <citation type="submission" date="2022-10" db="EMBL/GenBank/DDBJ databases">
        <authorList>
            <person name="Chen Y."/>
            <person name="Dougan E. K."/>
            <person name="Chan C."/>
            <person name="Rhodes N."/>
            <person name="Thang M."/>
        </authorList>
    </citation>
    <scope>NUCLEOTIDE SEQUENCE</scope>
</reference>
<organism evidence="2">
    <name type="scientific">Cladocopium goreaui</name>
    <dbReference type="NCBI Taxonomy" id="2562237"/>
    <lineage>
        <taxon>Eukaryota</taxon>
        <taxon>Sar</taxon>
        <taxon>Alveolata</taxon>
        <taxon>Dinophyceae</taxon>
        <taxon>Suessiales</taxon>
        <taxon>Symbiodiniaceae</taxon>
        <taxon>Cladocopium</taxon>
    </lineage>
</organism>
<keyword evidence="4" id="KW-1185">Reference proteome</keyword>
<feature type="region of interest" description="Disordered" evidence="1">
    <location>
        <begin position="288"/>
        <end position="310"/>
    </location>
</feature>
<gene>
    <name evidence="2" type="ORF">C1SCF055_LOCUS6107</name>
</gene>
<accession>A0A9P1BR37</accession>
<proteinExistence type="predicted"/>
<evidence type="ECO:0000313" key="2">
    <source>
        <dbReference type="EMBL" id="CAI3978017.1"/>
    </source>
</evidence>
<evidence type="ECO:0000256" key="1">
    <source>
        <dbReference type="SAM" id="MobiDB-lite"/>
    </source>
</evidence>
<evidence type="ECO:0000313" key="3">
    <source>
        <dbReference type="EMBL" id="CAL1131392.1"/>
    </source>
</evidence>